<dbReference type="InterPro" id="IPR036097">
    <property type="entry name" value="HisK_dim/P_sf"/>
</dbReference>
<dbReference type="Gene3D" id="1.10.287.130">
    <property type="match status" value="1"/>
</dbReference>
<evidence type="ECO:0000256" key="1">
    <source>
        <dbReference type="ARBA" id="ARBA00022553"/>
    </source>
</evidence>
<dbReference type="InterPro" id="IPR003661">
    <property type="entry name" value="HisK_dim/P_dom"/>
</dbReference>
<evidence type="ECO:0000313" key="7">
    <source>
        <dbReference type="Proteomes" id="UP001610334"/>
    </source>
</evidence>
<name>A0ABR4HBW9_9EURO</name>
<keyword evidence="1 2" id="KW-0597">Phosphoprotein</keyword>
<dbReference type="Pfam" id="PF02518">
    <property type="entry name" value="HATPase_c"/>
    <property type="match status" value="1"/>
</dbReference>
<feature type="domain" description="Response regulatory" evidence="5">
    <location>
        <begin position="993"/>
        <end position="1113"/>
    </location>
</feature>
<keyword evidence="7" id="KW-1185">Reference proteome</keyword>
<sequence>MAPNYVSRPHHLHTECPALAKASAPTQQAGEPDVIDSILSALTQLGAFRLGCCRAFTAIFERDTPRVIAEATTSSSTADNRCHEPDSLIGAATLGLERRNDGDTNIAGPDGYRVIWDTREKDVDLQKQPLLERSQARFYAEIPLRDFSGNLIGTYGVLDSNPHPSFDIHNLAVLYRVAESIAEHLDNVLARQRDACSKRKLEALLAIAKGQNEFQATDWDPRKSISTSGSVSPRSSVPSLDGLNLSHTTGQSPASSLNTTPVATFLQTSPSEGGETSSEAYKRHIRRSSGGMKSMVVVPEARSIHPHITSVYEKASSLLQASMDLDGVMFVNAPRVGSRSNSRRFVTYCSALHNAQLTHNRSSCVSFSAIEGNAGSADSNRRSSSKLCDSLSCAFSEWYSTNGKMKPPITMDEGLLHELFKAFPHGQAFDPIQAINIADPIYRAVVNALFQAFPDASSLGFVPLWDSAKTKWVAAAIVWSCRPHREFKDDDLDYLRTSSNLIVSEVAQIDRSAVEKSKSDLLSSMSHELRSPLHGMLANSELLQSTDLDPAQRDMVRMIETCGETLLDTMNCLLDFAKINNLTRAHKGSISTATHLNSLSTKFDLGSLVEDVASSVYAGHRRLSEAKSAGCHQTEGELNEKDMGYEKKTNDLTVVVRVEDHTDWNIRSISGAWRRIVMNVLGNSLKFTRSGLIEVSVDRKQRKGDGRASNFACLTISDTGCGISQEYLNSKLFTPFSQQSVLTEGVGLGLSITQQLVEYLGGYIQVESELGAGTQVAVYVPVDFVETNSPTHNLDQGADIAVHLRVCLIGLDPHLDASEGGQCLSSDAKRKLAIRNMINGLVLQQPGWKLSFADSLGTASGDVVVLDQSALGIPGGIKAFKPKSGCAVILGDYGVTSPQTGNIDGIEVIYISQPFGPHKLMQALQSLAASQSVTISDDCGPIVSPIPAMPMQDDSFPSPFGVPKGLDSPPAVRHSVSDNAPSSPEGMSENPLYILIVDDNDINLKILSTFMWKMGCTFETASDGLSALQKYKQSTRKFDYVLMDISMPIMDGITASSRIREYEEEYELPRTTIMAVTGIASSETQEQAFAAGIDDYLVKPLSLRDLKRILNVP</sequence>
<dbReference type="SMART" id="SM00448">
    <property type="entry name" value="REC"/>
    <property type="match status" value="1"/>
</dbReference>
<dbReference type="PANTHER" id="PTHR43719:SF11">
    <property type="entry name" value="HISTIDINE KINASE_RESPONSE REGULATOR, PUTATIVE-RELATED"/>
    <property type="match status" value="1"/>
</dbReference>
<feature type="compositionally biased region" description="Low complexity" evidence="3">
    <location>
        <begin position="224"/>
        <end position="239"/>
    </location>
</feature>
<evidence type="ECO:0000256" key="2">
    <source>
        <dbReference type="PROSITE-ProRule" id="PRU00169"/>
    </source>
</evidence>
<evidence type="ECO:0000259" key="5">
    <source>
        <dbReference type="PROSITE" id="PS50110"/>
    </source>
</evidence>
<dbReference type="SUPFAM" id="SSF47384">
    <property type="entry name" value="Homodimeric domain of signal transducing histidine kinase"/>
    <property type="match status" value="1"/>
</dbReference>
<dbReference type="InterPro" id="IPR036890">
    <property type="entry name" value="HATPase_C_sf"/>
</dbReference>
<dbReference type="InterPro" id="IPR011006">
    <property type="entry name" value="CheY-like_superfamily"/>
</dbReference>
<feature type="region of interest" description="Disordered" evidence="3">
    <location>
        <begin position="967"/>
        <end position="986"/>
    </location>
</feature>
<dbReference type="PRINTS" id="PR00344">
    <property type="entry name" value="BCTRLSENSOR"/>
</dbReference>
<accession>A0ABR4HBW9</accession>
<dbReference type="Pfam" id="PF00512">
    <property type="entry name" value="HisKA"/>
    <property type="match status" value="1"/>
</dbReference>
<dbReference type="Pfam" id="PF00072">
    <property type="entry name" value="Response_reg"/>
    <property type="match status" value="1"/>
</dbReference>
<dbReference type="EMBL" id="JBFXLT010000045">
    <property type="protein sequence ID" value="KAL2812714.1"/>
    <property type="molecule type" value="Genomic_DNA"/>
</dbReference>
<dbReference type="SUPFAM" id="SSF55781">
    <property type="entry name" value="GAF domain-like"/>
    <property type="match status" value="1"/>
</dbReference>
<comment type="caution">
    <text evidence="6">The sequence shown here is derived from an EMBL/GenBank/DDBJ whole genome shotgun (WGS) entry which is preliminary data.</text>
</comment>
<dbReference type="CDD" id="cd00082">
    <property type="entry name" value="HisKA"/>
    <property type="match status" value="1"/>
</dbReference>
<dbReference type="PROSITE" id="PS50110">
    <property type="entry name" value="RESPONSE_REGULATORY"/>
    <property type="match status" value="1"/>
</dbReference>
<organism evidence="6 7">
    <name type="scientific">Aspergillus granulosus</name>
    <dbReference type="NCBI Taxonomy" id="176169"/>
    <lineage>
        <taxon>Eukaryota</taxon>
        <taxon>Fungi</taxon>
        <taxon>Dikarya</taxon>
        <taxon>Ascomycota</taxon>
        <taxon>Pezizomycotina</taxon>
        <taxon>Eurotiomycetes</taxon>
        <taxon>Eurotiomycetidae</taxon>
        <taxon>Eurotiales</taxon>
        <taxon>Aspergillaceae</taxon>
        <taxon>Aspergillus</taxon>
        <taxon>Aspergillus subgen. Nidulantes</taxon>
    </lineage>
</organism>
<dbReference type="InterPro" id="IPR005467">
    <property type="entry name" value="His_kinase_dom"/>
</dbReference>
<evidence type="ECO:0000313" key="6">
    <source>
        <dbReference type="EMBL" id="KAL2812714.1"/>
    </source>
</evidence>
<dbReference type="PROSITE" id="PS50109">
    <property type="entry name" value="HIS_KIN"/>
    <property type="match status" value="1"/>
</dbReference>
<dbReference type="SUPFAM" id="SSF52172">
    <property type="entry name" value="CheY-like"/>
    <property type="match status" value="1"/>
</dbReference>
<dbReference type="Gene3D" id="3.30.565.10">
    <property type="entry name" value="Histidine kinase-like ATPase, C-terminal domain"/>
    <property type="match status" value="1"/>
</dbReference>
<evidence type="ECO:0000256" key="3">
    <source>
        <dbReference type="SAM" id="MobiDB-lite"/>
    </source>
</evidence>
<gene>
    <name evidence="6" type="ORF">BJX63DRAFT_421598</name>
</gene>
<protein>
    <recommendedName>
        <fullName evidence="8">Sensor histidine kinase/response regulator</fullName>
    </recommendedName>
</protein>
<dbReference type="InterPro" id="IPR001789">
    <property type="entry name" value="Sig_transdc_resp-reg_receiver"/>
</dbReference>
<dbReference type="SUPFAM" id="SSF55874">
    <property type="entry name" value="ATPase domain of HSP90 chaperone/DNA topoisomerase II/histidine kinase"/>
    <property type="match status" value="1"/>
</dbReference>
<proteinExistence type="predicted"/>
<feature type="domain" description="Histidine kinase" evidence="4">
    <location>
        <begin position="524"/>
        <end position="784"/>
    </location>
</feature>
<dbReference type="InterPro" id="IPR050956">
    <property type="entry name" value="2C_system_His_kinase"/>
</dbReference>
<dbReference type="CDD" id="cd17546">
    <property type="entry name" value="REC_hyHK_CKI1_RcsC-like"/>
    <property type="match status" value="1"/>
</dbReference>
<dbReference type="InterPro" id="IPR004358">
    <property type="entry name" value="Sig_transdc_His_kin-like_C"/>
</dbReference>
<dbReference type="PANTHER" id="PTHR43719">
    <property type="entry name" value="TWO-COMPONENT HISTIDINE KINASE"/>
    <property type="match status" value="1"/>
</dbReference>
<dbReference type="SMART" id="SM00387">
    <property type="entry name" value="HATPase_c"/>
    <property type="match status" value="1"/>
</dbReference>
<feature type="compositionally biased region" description="Polar residues" evidence="3">
    <location>
        <begin position="245"/>
        <end position="259"/>
    </location>
</feature>
<feature type="region of interest" description="Disordered" evidence="3">
    <location>
        <begin position="218"/>
        <end position="259"/>
    </location>
</feature>
<dbReference type="InterPro" id="IPR003594">
    <property type="entry name" value="HATPase_dom"/>
</dbReference>
<dbReference type="SMART" id="SM00388">
    <property type="entry name" value="HisKA"/>
    <property type="match status" value="1"/>
</dbReference>
<evidence type="ECO:0000259" key="4">
    <source>
        <dbReference type="PROSITE" id="PS50109"/>
    </source>
</evidence>
<feature type="modified residue" description="4-aspartylphosphate" evidence="2">
    <location>
        <position position="1044"/>
    </location>
</feature>
<evidence type="ECO:0008006" key="8">
    <source>
        <dbReference type="Google" id="ProtNLM"/>
    </source>
</evidence>
<dbReference type="Gene3D" id="3.40.50.2300">
    <property type="match status" value="1"/>
</dbReference>
<dbReference type="Proteomes" id="UP001610334">
    <property type="component" value="Unassembled WGS sequence"/>
</dbReference>
<reference evidence="6 7" key="1">
    <citation type="submission" date="2024-07" db="EMBL/GenBank/DDBJ databases">
        <title>Section-level genome sequencing and comparative genomics of Aspergillus sections Usti and Cavernicolus.</title>
        <authorList>
            <consortium name="Lawrence Berkeley National Laboratory"/>
            <person name="Nybo J.L."/>
            <person name="Vesth T.C."/>
            <person name="Theobald S."/>
            <person name="Frisvad J.C."/>
            <person name="Larsen T.O."/>
            <person name="Kjaerboelling I."/>
            <person name="Rothschild-Mancinelli K."/>
            <person name="Lyhne E.K."/>
            <person name="Kogle M.E."/>
            <person name="Barry K."/>
            <person name="Clum A."/>
            <person name="Na H."/>
            <person name="Ledsgaard L."/>
            <person name="Lin J."/>
            <person name="Lipzen A."/>
            <person name="Kuo A."/>
            <person name="Riley R."/>
            <person name="Mondo S."/>
            <person name="Labutti K."/>
            <person name="Haridas S."/>
            <person name="Pangalinan J."/>
            <person name="Salamov A.A."/>
            <person name="Simmons B.A."/>
            <person name="Magnuson J.K."/>
            <person name="Chen J."/>
            <person name="Drula E."/>
            <person name="Henrissat B."/>
            <person name="Wiebenga A."/>
            <person name="Lubbers R.J."/>
            <person name="Gomes A.C."/>
            <person name="Makela M.R."/>
            <person name="Stajich J."/>
            <person name="Grigoriev I.V."/>
            <person name="Mortensen U.H."/>
            <person name="De Vries R.P."/>
            <person name="Baker S.E."/>
            <person name="Andersen M.R."/>
        </authorList>
    </citation>
    <scope>NUCLEOTIDE SEQUENCE [LARGE SCALE GENOMIC DNA]</scope>
    <source>
        <strain evidence="6 7">CBS 588.65</strain>
    </source>
</reference>